<dbReference type="OrthoDB" id="9813251at2"/>
<dbReference type="KEGG" id="rca:Rcas_1133"/>
<name>A7NID2_ROSCS</name>
<dbReference type="PANTHER" id="PTHR34215">
    <property type="entry name" value="BLL0784 PROTEIN"/>
    <property type="match status" value="1"/>
</dbReference>
<dbReference type="InterPro" id="IPR035931">
    <property type="entry name" value="YlxR-like_sf"/>
</dbReference>
<keyword evidence="3" id="KW-1185">Reference proteome</keyword>
<proteinExistence type="predicted"/>
<dbReference type="RefSeq" id="WP_012119662.1">
    <property type="nucleotide sequence ID" value="NC_009767.1"/>
</dbReference>
<dbReference type="AlphaFoldDB" id="A7NID2"/>
<dbReference type="SUPFAM" id="SSF64376">
    <property type="entry name" value="YlxR-like"/>
    <property type="match status" value="1"/>
</dbReference>
<evidence type="ECO:0000313" key="3">
    <source>
        <dbReference type="Proteomes" id="UP000000263"/>
    </source>
</evidence>
<reference evidence="2 3" key="1">
    <citation type="submission" date="2007-08" db="EMBL/GenBank/DDBJ databases">
        <title>Complete sequence of Roseiflexus castenholzii DSM 13941.</title>
        <authorList>
            <consortium name="US DOE Joint Genome Institute"/>
            <person name="Copeland A."/>
            <person name="Lucas S."/>
            <person name="Lapidus A."/>
            <person name="Barry K."/>
            <person name="Glavina del Rio T."/>
            <person name="Dalin E."/>
            <person name="Tice H."/>
            <person name="Pitluck S."/>
            <person name="Thompson L.S."/>
            <person name="Brettin T."/>
            <person name="Bruce D."/>
            <person name="Detter J.C."/>
            <person name="Han C."/>
            <person name="Tapia R."/>
            <person name="Schmutz J."/>
            <person name="Larimer F."/>
            <person name="Land M."/>
            <person name="Hauser L."/>
            <person name="Kyrpides N."/>
            <person name="Mikhailova N."/>
            <person name="Bryant D.A."/>
            <person name="Hanada S."/>
            <person name="Tsukatani Y."/>
            <person name="Richardson P."/>
        </authorList>
    </citation>
    <scope>NUCLEOTIDE SEQUENCE [LARGE SCALE GENOMIC DNA]</scope>
    <source>
        <strain evidence="3">DSM 13941 / HLO8</strain>
    </source>
</reference>
<dbReference type="Gene3D" id="3.30.1230.10">
    <property type="entry name" value="YlxR-like"/>
    <property type="match status" value="1"/>
</dbReference>
<evidence type="ECO:0000313" key="2">
    <source>
        <dbReference type="EMBL" id="ABU57232.1"/>
    </source>
</evidence>
<dbReference type="STRING" id="383372.Rcas_1133"/>
<dbReference type="PANTHER" id="PTHR34215:SF1">
    <property type="entry name" value="YLXR DOMAIN-CONTAINING PROTEIN"/>
    <property type="match status" value="1"/>
</dbReference>
<gene>
    <name evidence="2" type="ordered locus">Rcas_1133</name>
</gene>
<dbReference type="InterPro" id="IPR007393">
    <property type="entry name" value="YlxR_dom"/>
</dbReference>
<dbReference type="Pfam" id="PF04296">
    <property type="entry name" value="YlxR"/>
    <property type="match status" value="1"/>
</dbReference>
<dbReference type="Proteomes" id="UP000000263">
    <property type="component" value="Chromosome"/>
</dbReference>
<dbReference type="HOGENOM" id="CLU_147970_1_1_0"/>
<dbReference type="InterPro" id="IPR037465">
    <property type="entry name" value="YlxR"/>
</dbReference>
<organism evidence="2 3">
    <name type="scientific">Roseiflexus castenholzii (strain DSM 13941 / HLO8)</name>
    <dbReference type="NCBI Taxonomy" id="383372"/>
    <lineage>
        <taxon>Bacteria</taxon>
        <taxon>Bacillati</taxon>
        <taxon>Chloroflexota</taxon>
        <taxon>Chloroflexia</taxon>
        <taxon>Chloroflexales</taxon>
        <taxon>Roseiflexineae</taxon>
        <taxon>Roseiflexaceae</taxon>
        <taxon>Roseiflexus</taxon>
    </lineage>
</organism>
<accession>A7NID2</accession>
<protein>
    <recommendedName>
        <fullName evidence="1">YlxR domain-containing protein</fullName>
    </recommendedName>
</protein>
<feature type="domain" description="YlxR" evidence="1">
    <location>
        <begin position="17"/>
        <end position="81"/>
    </location>
</feature>
<sequence>MPKKKQKGPRPKHVPQRTCVVCRCTHAKRALIRLVRDADGRVHVDPTGKRNGRGAYLCHNSECWNQAIRRGALARALRIDALHPDDSAALEAYARALTPLTIAE</sequence>
<dbReference type="EMBL" id="CP000804">
    <property type="protein sequence ID" value="ABU57232.1"/>
    <property type="molecule type" value="Genomic_DNA"/>
</dbReference>
<dbReference type="eggNOG" id="COG2740">
    <property type="taxonomic scope" value="Bacteria"/>
</dbReference>
<dbReference type="NCBIfam" id="NF047356">
    <property type="entry name" value="RNA_bind_RnpM"/>
    <property type="match status" value="1"/>
</dbReference>
<evidence type="ECO:0000259" key="1">
    <source>
        <dbReference type="Pfam" id="PF04296"/>
    </source>
</evidence>